<keyword evidence="6" id="KW-1133">Transmembrane helix</keyword>
<keyword evidence="13" id="KW-1185">Reference proteome</keyword>
<dbReference type="InterPro" id="IPR013320">
    <property type="entry name" value="ConA-like_dom_sf"/>
</dbReference>
<dbReference type="InterPro" id="IPR050546">
    <property type="entry name" value="Glycosyl_Hydrlase_16"/>
</dbReference>
<protein>
    <submittedName>
        <fullName evidence="12">Glycosyl hydrolase family 16 laminarinase</fullName>
    </submittedName>
</protein>
<evidence type="ECO:0000256" key="10">
    <source>
        <dbReference type="SAM" id="SignalP"/>
    </source>
</evidence>
<evidence type="ECO:0000256" key="5">
    <source>
        <dbReference type="ARBA" id="ARBA00022968"/>
    </source>
</evidence>
<evidence type="ECO:0000313" key="12">
    <source>
        <dbReference type="EMBL" id="EAS00651.2"/>
    </source>
</evidence>
<reference evidence="13" key="1">
    <citation type="journal article" date="2006" name="PLoS Biol.">
        <title>Macronuclear genome sequence of the ciliate Tetrahymena thermophila, a model eukaryote.</title>
        <authorList>
            <person name="Eisen J.A."/>
            <person name="Coyne R.S."/>
            <person name="Wu M."/>
            <person name="Wu D."/>
            <person name="Thiagarajan M."/>
            <person name="Wortman J.R."/>
            <person name="Badger J.H."/>
            <person name="Ren Q."/>
            <person name="Amedeo P."/>
            <person name="Jones K.M."/>
            <person name="Tallon L.J."/>
            <person name="Delcher A.L."/>
            <person name="Salzberg S.L."/>
            <person name="Silva J.C."/>
            <person name="Haas B.J."/>
            <person name="Majoros W.H."/>
            <person name="Farzad M."/>
            <person name="Carlton J.M."/>
            <person name="Smith R.K. Jr."/>
            <person name="Garg J."/>
            <person name="Pearlman R.E."/>
            <person name="Karrer K.M."/>
            <person name="Sun L."/>
            <person name="Manning G."/>
            <person name="Elde N.C."/>
            <person name="Turkewitz A.P."/>
            <person name="Asai D.J."/>
            <person name="Wilkes D.E."/>
            <person name="Wang Y."/>
            <person name="Cai H."/>
            <person name="Collins K."/>
            <person name="Stewart B.A."/>
            <person name="Lee S.R."/>
            <person name="Wilamowska K."/>
            <person name="Weinberg Z."/>
            <person name="Ruzzo W.L."/>
            <person name="Wloga D."/>
            <person name="Gaertig J."/>
            <person name="Frankel J."/>
            <person name="Tsao C.-C."/>
            <person name="Gorovsky M.A."/>
            <person name="Keeling P.J."/>
            <person name="Waller R.F."/>
            <person name="Patron N.J."/>
            <person name="Cherry J.M."/>
            <person name="Stover N.A."/>
            <person name="Krieger C.J."/>
            <person name="del Toro C."/>
            <person name="Ryder H.F."/>
            <person name="Williamson S.C."/>
            <person name="Barbeau R.A."/>
            <person name="Hamilton E.P."/>
            <person name="Orias E."/>
        </authorList>
    </citation>
    <scope>NUCLEOTIDE SEQUENCE [LARGE SCALE GENOMIC DNA]</scope>
    <source>
        <strain evidence="13">SB210</strain>
    </source>
</reference>
<evidence type="ECO:0000256" key="9">
    <source>
        <dbReference type="ARBA" id="ARBA00023316"/>
    </source>
</evidence>
<evidence type="ECO:0000256" key="3">
    <source>
        <dbReference type="ARBA" id="ARBA00010962"/>
    </source>
</evidence>
<keyword evidence="12" id="KW-0378">Hydrolase</keyword>
<dbReference type="InParanoid" id="I7LW29"/>
<gene>
    <name evidence="12" type="ORF">TTHERM_00412020</name>
</gene>
<keyword evidence="10" id="KW-0732">Signal</keyword>
<dbReference type="KEGG" id="tet:TTHERM_00412020"/>
<name>I7LW29_TETTS</name>
<keyword evidence="9" id="KW-0961">Cell wall biogenesis/degradation</keyword>
<evidence type="ECO:0000313" key="13">
    <source>
        <dbReference type="Proteomes" id="UP000009168"/>
    </source>
</evidence>
<keyword evidence="5" id="KW-0735">Signal-anchor</keyword>
<evidence type="ECO:0000259" key="11">
    <source>
        <dbReference type="PROSITE" id="PS51762"/>
    </source>
</evidence>
<dbReference type="AlphaFoldDB" id="I7LW29"/>
<evidence type="ECO:0000256" key="7">
    <source>
        <dbReference type="ARBA" id="ARBA00023136"/>
    </source>
</evidence>
<dbReference type="GO" id="GO:0016020">
    <property type="term" value="C:membrane"/>
    <property type="evidence" value="ECO:0007669"/>
    <property type="project" value="UniProtKB-SubCell"/>
</dbReference>
<evidence type="ECO:0000256" key="1">
    <source>
        <dbReference type="ARBA" id="ARBA00004606"/>
    </source>
</evidence>
<evidence type="ECO:0000256" key="2">
    <source>
        <dbReference type="ARBA" id="ARBA00006865"/>
    </source>
</evidence>
<keyword evidence="8" id="KW-0325">Glycoprotein</keyword>
<dbReference type="GeneID" id="7825752"/>
<dbReference type="InterPro" id="IPR005629">
    <property type="entry name" value="Skn1/Kre6/Sbg1"/>
</dbReference>
<feature type="chain" id="PRO_5003712049" evidence="10">
    <location>
        <begin position="18"/>
        <end position="289"/>
    </location>
</feature>
<comment type="similarity">
    <text evidence="2">Belongs to the glycosyl hydrolase 16 family.</text>
</comment>
<dbReference type="PANTHER" id="PTHR10963:SF55">
    <property type="entry name" value="GLYCOSIDE HYDROLASE FAMILY 16 PROTEIN"/>
    <property type="match status" value="1"/>
</dbReference>
<feature type="signal peptide" evidence="10">
    <location>
        <begin position="1"/>
        <end position="17"/>
    </location>
</feature>
<dbReference type="GO" id="GO:0004553">
    <property type="term" value="F:hydrolase activity, hydrolyzing O-glycosyl compounds"/>
    <property type="evidence" value="ECO:0007669"/>
    <property type="project" value="InterPro"/>
</dbReference>
<dbReference type="PANTHER" id="PTHR10963">
    <property type="entry name" value="GLYCOSYL HYDROLASE-RELATED"/>
    <property type="match status" value="1"/>
</dbReference>
<evidence type="ECO:0000256" key="4">
    <source>
        <dbReference type="ARBA" id="ARBA00022692"/>
    </source>
</evidence>
<dbReference type="CDD" id="cd08023">
    <property type="entry name" value="GH16_laminarinase_like"/>
    <property type="match status" value="1"/>
</dbReference>
<dbReference type="Proteomes" id="UP000009168">
    <property type="component" value="Unassembled WGS sequence"/>
</dbReference>
<keyword evidence="7" id="KW-0472">Membrane</keyword>
<keyword evidence="4" id="KW-0812">Transmembrane</keyword>
<feature type="domain" description="GH16" evidence="11">
    <location>
        <begin position="33"/>
        <end position="285"/>
    </location>
</feature>
<comment type="similarity">
    <text evidence="3">Belongs to the SKN1/KRE6 family.</text>
</comment>
<evidence type="ECO:0000256" key="6">
    <source>
        <dbReference type="ARBA" id="ARBA00022989"/>
    </source>
</evidence>
<accession>I7LW29</accession>
<dbReference type="InterPro" id="IPR000757">
    <property type="entry name" value="Beta-glucanase-like"/>
</dbReference>
<dbReference type="SUPFAM" id="SSF49899">
    <property type="entry name" value="Concanavalin A-like lectins/glucanases"/>
    <property type="match status" value="1"/>
</dbReference>
<dbReference type="Pfam" id="PF03935">
    <property type="entry name" value="SKN1_KRE6_Sbg1"/>
    <property type="match status" value="1"/>
</dbReference>
<evidence type="ECO:0000256" key="8">
    <source>
        <dbReference type="ARBA" id="ARBA00023180"/>
    </source>
</evidence>
<organism evidence="12 13">
    <name type="scientific">Tetrahymena thermophila (strain SB210)</name>
    <dbReference type="NCBI Taxonomy" id="312017"/>
    <lineage>
        <taxon>Eukaryota</taxon>
        <taxon>Sar</taxon>
        <taxon>Alveolata</taxon>
        <taxon>Ciliophora</taxon>
        <taxon>Intramacronucleata</taxon>
        <taxon>Oligohymenophorea</taxon>
        <taxon>Hymenostomatida</taxon>
        <taxon>Tetrahymenina</taxon>
        <taxon>Tetrahymenidae</taxon>
        <taxon>Tetrahymena</taxon>
    </lineage>
</organism>
<dbReference type="RefSeq" id="XP_001020896.2">
    <property type="nucleotide sequence ID" value="XM_001020896.2"/>
</dbReference>
<dbReference type="OrthoDB" id="419959at2759"/>
<comment type="subcellular location">
    <subcellularLocation>
        <location evidence="1">Membrane</location>
        <topology evidence="1">Single-pass type II membrane protein</topology>
    </subcellularLocation>
</comment>
<dbReference type="PROSITE" id="PS51762">
    <property type="entry name" value="GH16_2"/>
    <property type="match status" value="1"/>
</dbReference>
<dbReference type="EMBL" id="GG662612">
    <property type="protein sequence ID" value="EAS00651.2"/>
    <property type="molecule type" value="Genomic_DNA"/>
</dbReference>
<dbReference type="Gene3D" id="2.60.120.200">
    <property type="match status" value="1"/>
</dbReference>
<sequence>MIKALIMSVILAGTILASQFQHHKIKNLKNVTDEQWELIFQDEFDGDQIDQSKWNIANNFTHTQKEQQIYFPENAYTENGNLVIKTVFQPTFYAPFNRTYNYTSAWLDSSKKFNFTSGSKIEARILLPKTSKGDQIWPAFWTKGELAPWPSGGEIDIMEMSTNWYGDNLPHLYGTYHWGQPGEDYCGGCGTIFPDFQLNLDEYINFSIIWDDNQITWYVNDIQYRINQQGVFYNNTSVHEPIDLPQFPQYLIINDAIDGFATPNQAEYPKYMKIDYVRAYKKIITSSDH</sequence>
<dbReference type="GO" id="GO:0005975">
    <property type="term" value="P:carbohydrate metabolic process"/>
    <property type="evidence" value="ECO:0007669"/>
    <property type="project" value="InterPro"/>
</dbReference>
<proteinExistence type="inferred from homology"/>